<feature type="region of interest" description="Disordered" evidence="1">
    <location>
        <begin position="1"/>
        <end position="30"/>
    </location>
</feature>
<evidence type="ECO:0000313" key="3">
    <source>
        <dbReference type="Proteomes" id="UP001642487"/>
    </source>
</evidence>
<feature type="compositionally biased region" description="Polar residues" evidence="1">
    <location>
        <begin position="1"/>
        <end position="19"/>
    </location>
</feature>
<proteinExistence type="predicted"/>
<gene>
    <name evidence="2" type="ORF">CITCOLO1_LOCUS16237</name>
</gene>
<keyword evidence="3" id="KW-1185">Reference proteome</keyword>
<dbReference type="Proteomes" id="UP001642487">
    <property type="component" value="Chromosome 6"/>
</dbReference>
<dbReference type="EMBL" id="OZ021740">
    <property type="protein sequence ID" value="CAK9324020.1"/>
    <property type="molecule type" value="Genomic_DNA"/>
</dbReference>
<evidence type="ECO:0000313" key="2">
    <source>
        <dbReference type="EMBL" id="CAK9324020.1"/>
    </source>
</evidence>
<protein>
    <submittedName>
        <fullName evidence="2">Uncharacterized protein</fullName>
    </submittedName>
</protein>
<evidence type="ECO:0000256" key="1">
    <source>
        <dbReference type="SAM" id="MobiDB-lite"/>
    </source>
</evidence>
<feature type="non-terminal residue" evidence="2">
    <location>
        <position position="55"/>
    </location>
</feature>
<accession>A0ABP0YZ83</accession>
<reference evidence="2 3" key="1">
    <citation type="submission" date="2024-03" db="EMBL/GenBank/DDBJ databases">
        <authorList>
            <person name="Gkanogiannis A."/>
            <person name="Becerra Lopez-Lavalle L."/>
        </authorList>
    </citation>
    <scope>NUCLEOTIDE SEQUENCE [LARGE SCALE GENOMIC DNA]</scope>
</reference>
<sequence>MAATPNSNGMRLQITTTPSGDGDGDGNGKCISMLSGNIEWMQQREASSVQQRLAE</sequence>
<name>A0ABP0YZ83_9ROSI</name>
<organism evidence="2 3">
    <name type="scientific">Citrullus colocynthis</name>
    <name type="common">colocynth</name>
    <dbReference type="NCBI Taxonomy" id="252529"/>
    <lineage>
        <taxon>Eukaryota</taxon>
        <taxon>Viridiplantae</taxon>
        <taxon>Streptophyta</taxon>
        <taxon>Embryophyta</taxon>
        <taxon>Tracheophyta</taxon>
        <taxon>Spermatophyta</taxon>
        <taxon>Magnoliopsida</taxon>
        <taxon>eudicotyledons</taxon>
        <taxon>Gunneridae</taxon>
        <taxon>Pentapetalae</taxon>
        <taxon>rosids</taxon>
        <taxon>fabids</taxon>
        <taxon>Cucurbitales</taxon>
        <taxon>Cucurbitaceae</taxon>
        <taxon>Benincaseae</taxon>
        <taxon>Citrullus</taxon>
    </lineage>
</organism>